<proteinExistence type="inferred from homology"/>
<evidence type="ECO:0000259" key="3">
    <source>
        <dbReference type="Pfam" id="PF03061"/>
    </source>
</evidence>
<dbReference type="Proteomes" id="UP000295361">
    <property type="component" value="Unassembled WGS sequence"/>
</dbReference>
<gene>
    <name evidence="4" type="ORF">DES47_11657</name>
</gene>
<dbReference type="InterPro" id="IPR029069">
    <property type="entry name" value="HotDog_dom_sf"/>
</dbReference>
<dbReference type="Pfam" id="PF03061">
    <property type="entry name" value="4HBT"/>
    <property type="match status" value="1"/>
</dbReference>
<dbReference type="InterPro" id="IPR039298">
    <property type="entry name" value="ACOT13"/>
</dbReference>
<evidence type="ECO:0000313" key="5">
    <source>
        <dbReference type="Proteomes" id="UP000295361"/>
    </source>
</evidence>
<keyword evidence="2" id="KW-0378">Hydrolase</keyword>
<dbReference type="AlphaFoldDB" id="A0A4R6QE17"/>
<dbReference type="CDD" id="cd03443">
    <property type="entry name" value="PaaI_thioesterase"/>
    <property type="match status" value="1"/>
</dbReference>
<evidence type="ECO:0000256" key="2">
    <source>
        <dbReference type="ARBA" id="ARBA00022801"/>
    </source>
</evidence>
<dbReference type="NCBIfam" id="TIGR00369">
    <property type="entry name" value="unchar_dom_1"/>
    <property type="match status" value="1"/>
</dbReference>
<protein>
    <submittedName>
        <fullName evidence="4">Uncharacterized protein (TIGR00369 family)</fullName>
    </submittedName>
</protein>
<dbReference type="PANTHER" id="PTHR21660">
    <property type="entry name" value="THIOESTERASE SUPERFAMILY MEMBER-RELATED"/>
    <property type="match status" value="1"/>
</dbReference>
<comment type="similarity">
    <text evidence="1">Belongs to the thioesterase PaaI family.</text>
</comment>
<feature type="domain" description="Thioesterase" evidence="3">
    <location>
        <begin position="55"/>
        <end position="128"/>
    </location>
</feature>
<accession>A0A4R6QE17</accession>
<comment type="caution">
    <text evidence="4">The sequence shown here is derived from an EMBL/GenBank/DDBJ whole genome shotgun (WGS) entry which is preliminary data.</text>
</comment>
<dbReference type="InParanoid" id="A0A4R6QE17"/>
<evidence type="ECO:0000256" key="1">
    <source>
        <dbReference type="ARBA" id="ARBA00008324"/>
    </source>
</evidence>
<name>A0A4R6QE17_9BURK</name>
<dbReference type="Gene3D" id="3.10.129.10">
    <property type="entry name" value="Hotdog Thioesterase"/>
    <property type="match status" value="1"/>
</dbReference>
<dbReference type="RefSeq" id="WP_133703950.1">
    <property type="nucleotide sequence ID" value="NZ_SNXS01000016.1"/>
</dbReference>
<dbReference type="InterPro" id="IPR006683">
    <property type="entry name" value="Thioestr_dom"/>
</dbReference>
<dbReference type="OrthoDB" id="9813158at2"/>
<dbReference type="InterPro" id="IPR003736">
    <property type="entry name" value="PAAI_dom"/>
</dbReference>
<reference evidence="4 5" key="1">
    <citation type="submission" date="2019-03" db="EMBL/GenBank/DDBJ databases">
        <title>Genomic Encyclopedia of Type Strains, Phase IV (KMG-IV): sequencing the most valuable type-strain genomes for metagenomic binning, comparative biology and taxonomic classification.</title>
        <authorList>
            <person name="Goeker M."/>
        </authorList>
    </citation>
    <scope>NUCLEOTIDE SEQUENCE [LARGE SCALE GENOMIC DNA]</scope>
    <source>
        <strain evidence="4 5">DSM 16998</strain>
    </source>
</reference>
<sequence length="141" mass="14784">MSADQDLVAALQAQCDASPFIKFAGVHVTALDREAMRVSFRMPFKPEFERGAGTGQWHGGPIASLIDTAGCMALIAVAGRGAGTIDFRTDYLRPAGGPFLDAVGMVRRTGRTMGVADVDVFDSAGKLVATGRGSFFVEAGK</sequence>
<dbReference type="GO" id="GO:0047617">
    <property type="term" value="F:fatty acyl-CoA hydrolase activity"/>
    <property type="evidence" value="ECO:0007669"/>
    <property type="project" value="InterPro"/>
</dbReference>
<keyword evidence="5" id="KW-1185">Reference proteome</keyword>
<organism evidence="4 5">
    <name type="scientific">Roseateles toxinivorans</name>
    <dbReference type="NCBI Taxonomy" id="270368"/>
    <lineage>
        <taxon>Bacteria</taxon>
        <taxon>Pseudomonadati</taxon>
        <taxon>Pseudomonadota</taxon>
        <taxon>Betaproteobacteria</taxon>
        <taxon>Burkholderiales</taxon>
        <taxon>Sphaerotilaceae</taxon>
        <taxon>Roseateles</taxon>
    </lineage>
</organism>
<dbReference type="SUPFAM" id="SSF54637">
    <property type="entry name" value="Thioesterase/thiol ester dehydrase-isomerase"/>
    <property type="match status" value="1"/>
</dbReference>
<evidence type="ECO:0000313" key="4">
    <source>
        <dbReference type="EMBL" id="TDP60457.1"/>
    </source>
</evidence>
<dbReference type="EMBL" id="SNXS01000016">
    <property type="protein sequence ID" value="TDP60457.1"/>
    <property type="molecule type" value="Genomic_DNA"/>
</dbReference>
<dbReference type="PANTHER" id="PTHR21660:SF1">
    <property type="entry name" value="ACYL-COENZYME A THIOESTERASE 13"/>
    <property type="match status" value="1"/>
</dbReference>